<feature type="transmembrane region" description="Helical" evidence="8">
    <location>
        <begin position="6"/>
        <end position="22"/>
    </location>
</feature>
<dbReference type="Proteomes" id="UP000619457">
    <property type="component" value="Unassembled WGS sequence"/>
</dbReference>
<feature type="transmembrane region" description="Helical" evidence="8">
    <location>
        <begin position="227"/>
        <end position="245"/>
    </location>
</feature>
<feature type="transmembrane region" description="Helical" evidence="8">
    <location>
        <begin position="367"/>
        <end position="385"/>
    </location>
</feature>
<comment type="similarity">
    <text evidence="2 7">Belongs to the membrane-bound acyltransferase family.</text>
</comment>
<dbReference type="InterPro" id="IPR004299">
    <property type="entry name" value="MBOAT_fam"/>
</dbReference>
<keyword evidence="4 8" id="KW-0812">Transmembrane</keyword>
<reference evidence="9" key="2">
    <citation type="submission" date="2020-09" db="EMBL/GenBank/DDBJ databases">
        <authorList>
            <person name="Sun Q."/>
            <person name="Kim S."/>
        </authorList>
    </citation>
    <scope>NUCLEOTIDE SEQUENCE</scope>
    <source>
        <strain evidence="9">KCTC 12368</strain>
    </source>
</reference>
<dbReference type="EMBL" id="BMWX01000002">
    <property type="protein sequence ID" value="GGZ21001.1"/>
    <property type="molecule type" value="Genomic_DNA"/>
</dbReference>
<dbReference type="GO" id="GO:0016746">
    <property type="term" value="F:acyltransferase activity"/>
    <property type="evidence" value="ECO:0007669"/>
    <property type="project" value="UniProtKB-KW"/>
</dbReference>
<dbReference type="Pfam" id="PF03062">
    <property type="entry name" value="MBOAT"/>
    <property type="match status" value="1"/>
</dbReference>
<evidence type="ECO:0000313" key="10">
    <source>
        <dbReference type="Proteomes" id="UP000619457"/>
    </source>
</evidence>
<dbReference type="InterPro" id="IPR024194">
    <property type="entry name" value="Ac/AlaTfrase_AlgI/DltB"/>
</dbReference>
<dbReference type="PANTHER" id="PTHR13285:SF18">
    <property type="entry name" value="PROTEIN-CYSTEINE N-PALMITOYLTRANSFERASE RASP"/>
    <property type="match status" value="1"/>
</dbReference>
<evidence type="ECO:0000256" key="2">
    <source>
        <dbReference type="ARBA" id="ARBA00010323"/>
    </source>
</evidence>
<organism evidence="9 10">
    <name type="scientific">Echinicola pacifica</name>
    <dbReference type="NCBI Taxonomy" id="346377"/>
    <lineage>
        <taxon>Bacteria</taxon>
        <taxon>Pseudomonadati</taxon>
        <taxon>Bacteroidota</taxon>
        <taxon>Cytophagia</taxon>
        <taxon>Cytophagales</taxon>
        <taxon>Cyclobacteriaceae</taxon>
        <taxon>Echinicola</taxon>
    </lineage>
</organism>
<evidence type="ECO:0000256" key="3">
    <source>
        <dbReference type="ARBA" id="ARBA00022475"/>
    </source>
</evidence>
<evidence type="ECO:0000313" key="9">
    <source>
        <dbReference type="EMBL" id="GGZ21001.1"/>
    </source>
</evidence>
<feature type="transmembrane region" description="Helical" evidence="8">
    <location>
        <begin position="120"/>
        <end position="140"/>
    </location>
</feature>
<dbReference type="GO" id="GO:0042121">
    <property type="term" value="P:alginic acid biosynthetic process"/>
    <property type="evidence" value="ECO:0007669"/>
    <property type="project" value="InterPro"/>
</dbReference>
<evidence type="ECO:0000256" key="1">
    <source>
        <dbReference type="ARBA" id="ARBA00004651"/>
    </source>
</evidence>
<comment type="caution">
    <text evidence="9">The sequence shown here is derived from an EMBL/GenBank/DDBJ whole genome shotgun (WGS) entry which is preliminary data.</text>
</comment>
<keyword evidence="3 7" id="KW-1003">Cell membrane</keyword>
<evidence type="ECO:0000256" key="5">
    <source>
        <dbReference type="ARBA" id="ARBA00022989"/>
    </source>
</evidence>
<keyword evidence="7" id="KW-0012">Acyltransferase</keyword>
<gene>
    <name evidence="9" type="ORF">GCM10007049_12040</name>
</gene>
<keyword evidence="6 7" id="KW-0472">Membrane</keyword>
<evidence type="ECO:0000256" key="6">
    <source>
        <dbReference type="ARBA" id="ARBA00023136"/>
    </source>
</evidence>
<name>A0A918PSB6_9BACT</name>
<keyword evidence="7" id="KW-0808">Transferase</keyword>
<dbReference type="InterPro" id="IPR028362">
    <property type="entry name" value="AlgI"/>
</dbReference>
<dbReference type="GO" id="GO:0005886">
    <property type="term" value="C:plasma membrane"/>
    <property type="evidence" value="ECO:0007669"/>
    <property type="project" value="UniProtKB-SubCell"/>
</dbReference>
<reference evidence="9" key="1">
    <citation type="journal article" date="2014" name="Int. J. Syst. Evol. Microbiol.">
        <title>Complete genome sequence of Corynebacterium casei LMG S-19264T (=DSM 44701T), isolated from a smear-ripened cheese.</title>
        <authorList>
            <consortium name="US DOE Joint Genome Institute (JGI-PGF)"/>
            <person name="Walter F."/>
            <person name="Albersmeier A."/>
            <person name="Kalinowski J."/>
            <person name="Ruckert C."/>
        </authorList>
    </citation>
    <scope>NUCLEOTIDE SEQUENCE</scope>
    <source>
        <strain evidence="9">KCTC 12368</strain>
    </source>
</reference>
<proteinExistence type="inferred from homology"/>
<dbReference type="PANTHER" id="PTHR13285">
    <property type="entry name" value="ACYLTRANSFERASE"/>
    <property type="match status" value="1"/>
</dbReference>
<protein>
    <submittedName>
        <fullName evidence="9">O-acyltransferase</fullName>
    </submittedName>
</protein>
<dbReference type="RefSeq" id="WP_018472258.1">
    <property type="nucleotide sequence ID" value="NZ_BMWX01000002.1"/>
</dbReference>
<dbReference type="InterPro" id="IPR051085">
    <property type="entry name" value="MB_O-acyltransferase"/>
</dbReference>
<dbReference type="PIRSF" id="PIRSF500217">
    <property type="entry name" value="AlgI"/>
    <property type="match status" value="1"/>
</dbReference>
<evidence type="ECO:0000256" key="7">
    <source>
        <dbReference type="PIRNR" id="PIRNR016636"/>
    </source>
</evidence>
<feature type="transmembrane region" description="Helical" evidence="8">
    <location>
        <begin position="309"/>
        <end position="324"/>
    </location>
</feature>
<feature type="transmembrane region" description="Helical" evidence="8">
    <location>
        <begin position="330"/>
        <end position="346"/>
    </location>
</feature>
<feature type="transmembrane region" description="Helical" evidence="8">
    <location>
        <begin position="79"/>
        <end position="100"/>
    </location>
</feature>
<sequence>MLTTTLEFALFLPCVFFLYWFVFSKNLRLQNALILAASYLFYGWWDWRFLFLIALSSGVDFLVGILLNQAEEKRTRNALLGLSITVNLGLLGFFKYYNFFLDSFVSTFSFMGFGFTADRLDIILPVGISFYTLQTLSYTIDVYDRKLKGTKDFFAFFAYVSFFPQLVAGPIERATNLLPQFQNKRTFQYSEAADGMRQMLWGLFKKVVVADNLAIFTSGIAMNYEEHSASTLLVCLVAFAFQFYCDFSGYSDIAIGTGRLFGFRLMKNFDFPIFARSVPEFWQKWHISLFSWFSDYVIKRLKGFRRWQVVRNILIIFLITGFWHGAAWTYVMWGLLHALLFMPVVFRRKKFRKPVAHGKILPSWKETWQIFSTQMSFIFLGVLFLMQPISESFNYMVQLFDPSLFSIPLVPQNKAIAGLGLMILIEWFQREKEHGLDLTGIYSPKLLRWGVYYALLFAVFYYGGRPQDFLYFQF</sequence>
<comment type="subcellular location">
    <subcellularLocation>
        <location evidence="1">Cell membrane</location>
        <topology evidence="1">Multi-pass membrane protein</topology>
    </subcellularLocation>
</comment>
<dbReference type="PIRSF" id="PIRSF016636">
    <property type="entry name" value="AlgI_DltB"/>
    <property type="match status" value="1"/>
</dbReference>
<evidence type="ECO:0000256" key="8">
    <source>
        <dbReference type="SAM" id="Phobius"/>
    </source>
</evidence>
<keyword evidence="10" id="KW-1185">Reference proteome</keyword>
<evidence type="ECO:0000256" key="4">
    <source>
        <dbReference type="ARBA" id="ARBA00022692"/>
    </source>
</evidence>
<feature type="transmembrane region" description="Helical" evidence="8">
    <location>
        <begin position="152"/>
        <end position="171"/>
    </location>
</feature>
<keyword evidence="5 8" id="KW-1133">Transmembrane helix</keyword>
<feature type="transmembrane region" description="Helical" evidence="8">
    <location>
        <begin position="51"/>
        <end position="67"/>
    </location>
</feature>
<feature type="transmembrane region" description="Helical" evidence="8">
    <location>
        <begin position="446"/>
        <end position="464"/>
    </location>
</feature>
<dbReference type="AlphaFoldDB" id="A0A918PSB6"/>
<accession>A0A918PSB6</accession>